<keyword evidence="3" id="KW-1185">Reference proteome</keyword>
<keyword evidence="1" id="KW-0732">Signal</keyword>
<dbReference type="RefSeq" id="WP_386079097.1">
    <property type="nucleotide sequence ID" value="NZ_JBHTJT010000060.1"/>
</dbReference>
<organism evidence="2 3">
    <name type="scientific">Tropicimonas aquimaris</name>
    <dbReference type="NCBI Taxonomy" id="914152"/>
    <lineage>
        <taxon>Bacteria</taxon>
        <taxon>Pseudomonadati</taxon>
        <taxon>Pseudomonadota</taxon>
        <taxon>Alphaproteobacteria</taxon>
        <taxon>Rhodobacterales</taxon>
        <taxon>Roseobacteraceae</taxon>
        <taxon>Tropicimonas</taxon>
    </lineage>
</organism>
<accession>A0ABW3IXP1</accession>
<protein>
    <submittedName>
        <fullName evidence="2">Uncharacterized protein</fullName>
    </submittedName>
</protein>
<feature type="chain" id="PRO_5047226529" evidence="1">
    <location>
        <begin position="22"/>
        <end position="40"/>
    </location>
</feature>
<proteinExistence type="predicted"/>
<dbReference type="Proteomes" id="UP001597108">
    <property type="component" value="Unassembled WGS sequence"/>
</dbReference>
<comment type="caution">
    <text evidence="2">The sequence shown here is derived from an EMBL/GenBank/DDBJ whole genome shotgun (WGS) entry which is preliminary data.</text>
</comment>
<dbReference type="EMBL" id="JBHTJT010000060">
    <property type="protein sequence ID" value="MFD0982721.1"/>
    <property type="molecule type" value="Genomic_DNA"/>
</dbReference>
<gene>
    <name evidence="2" type="ORF">ACFQ2S_24095</name>
</gene>
<sequence length="40" mass="4427">MRARRALLLGASTLVATAGWAQEPEEAYFLWLLLGRPARA</sequence>
<feature type="signal peptide" evidence="1">
    <location>
        <begin position="1"/>
        <end position="21"/>
    </location>
</feature>
<evidence type="ECO:0000313" key="2">
    <source>
        <dbReference type="EMBL" id="MFD0982721.1"/>
    </source>
</evidence>
<evidence type="ECO:0000313" key="3">
    <source>
        <dbReference type="Proteomes" id="UP001597108"/>
    </source>
</evidence>
<evidence type="ECO:0000256" key="1">
    <source>
        <dbReference type="SAM" id="SignalP"/>
    </source>
</evidence>
<reference evidence="3" key="1">
    <citation type="journal article" date="2019" name="Int. J. Syst. Evol. Microbiol.">
        <title>The Global Catalogue of Microorganisms (GCM) 10K type strain sequencing project: providing services to taxonomists for standard genome sequencing and annotation.</title>
        <authorList>
            <consortium name="The Broad Institute Genomics Platform"/>
            <consortium name="The Broad Institute Genome Sequencing Center for Infectious Disease"/>
            <person name="Wu L."/>
            <person name="Ma J."/>
        </authorList>
    </citation>
    <scope>NUCLEOTIDE SEQUENCE [LARGE SCALE GENOMIC DNA]</scope>
    <source>
        <strain evidence="3">CCUG 60524</strain>
    </source>
</reference>
<name>A0ABW3IXP1_9RHOB</name>